<accession>F4R4B8</accession>
<dbReference type="InterPro" id="IPR029058">
    <property type="entry name" value="AB_hydrolase_fold"/>
</dbReference>
<evidence type="ECO:0000313" key="2">
    <source>
        <dbReference type="EMBL" id="EGG12783.1"/>
    </source>
</evidence>
<keyword evidence="3" id="KW-1185">Reference proteome</keyword>
<reference evidence="3" key="1">
    <citation type="journal article" date="2011" name="Proc. Natl. Acad. Sci. U.S.A.">
        <title>Obligate biotrophy features unraveled by the genomic analysis of rust fungi.</title>
        <authorList>
            <person name="Duplessis S."/>
            <person name="Cuomo C.A."/>
            <person name="Lin Y.-C."/>
            <person name="Aerts A."/>
            <person name="Tisserant E."/>
            <person name="Veneault-Fourrey C."/>
            <person name="Joly D.L."/>
            <person name="Hacquard S."/>
            <person name="Amselem J."/>
            <person name="Cantarel B.L."/>
            <person name="Chiu R."/>
            <person name="Coutinho P.M."/>
            <person name="Feau N."/>
            <person name="Field M."/>
            <person name="Frey P."/>
            <person name="Gelhaye E."/>
            <person name="Goldberg J."/>
            <person name="Grabherr M.G."/>
            <person name="Kodira C.D."/>
            <person name="Kohler A."/>
            <person name="Kuees U."/>
            <person name="Lindquist E.A."/>
            <person name="Lucas S.M."/>
            <person name="Mago R."/>
            <person name="Mauceli E."/>
            <person name="Morin E."/>
            <person name="Murat C."/>
            <person name="Pangilinan J.L."/>
            <person name="Park R."/>
            <person name="Pearson M."/>
            <person name="Quesneville H."/>
            <person name="Rouhier N."/>
            <person name="Sakthikumar S."/>
            <person name="Salamov A.A."/>
            <person name="Schmutz J."/>
            <person name="Selles B."/>
            <person name="Shapiro H."/>
            <person name="Tanguay P."/>
            <person name="Tuskan G.A."/>
            <person name="Henrissat B."/>
            <person name="Van de Peer Y."/>
            <person name="Rouze P."/>
            <person name="Ellis J.G."/>
            <person name="Dodds P.N."/>
            <person name="Schein J.E."/>
            <person name="Zhong S."/>
            <person name="Hamelin R.C."/>
            <person name="Grigoriev I.V."/>
            <person name="Szabo L.J."/>
            <person name="Martin F."/>
        </authorList>
    </citation>
    <scope>NUCLEOTIDE SEQUENCE [LARGE SCALE GENOMIC DNA]</scope>
    <source>
        <strain evidence="3">98AG31 / pathotype 3-4-7</strain>
    </source>
</reference>
<gene>
    <name evidence="2" type="ORF">MELLADRAFT_101314</name>
</gene>
<organism evidence="3">
    <name type="scientific">Melampsora larici-populina (strain 98AG31 / pathotype 3-4-7)</name>
    <name type="common">Poplar leaf rust fungus</name>
    <dbReference type="NCBI Taxonomy" id="747676"/>
    <lineage>
        <taxon>Eukaryota</taxon>
        <taxon>Fungi</taxon>
        <taxon>Dikarya</taxon>
        <taxon>Basidiomycota</taxon>
        <taxon>Pucciniomycotina</taxon>
        <taxon>Pucciniomycetes</taxon>
        <taxon>Pucciniales</taxon>
        <taxon>Melampsoraceae</taxon>
        <taxon>Melampsora</taxon>
    </lineage>
</organism>
<dbReference type="InParanoid" id="F4R4B8"/>
<dbReference type="EMBL" id="GL883090">
    <property type="protein sequence ID" value="EGG12783.1"/>
    <property type="molecule type" value="Genomic_DNA"/>
</dbReference>
<dbReference type="HOGENOM" id="CLU_051938_2_1_1"/>
<dbReference type="RefSeq" id="XP_007403721.1">
    <property type="nucleotide sequence ID" value="XM_007403659.1"/>
</dbReference>
<dbReference type="GeneID" id="18921335"/>
<dbReference type="Pfam" id="PF03959">
    <property type="entry name" value="FSH1"/>
    <property type="match status" value="1"/>
</dbReference>
<sequence length="210" mass="23685">MVFVDAPHVIDVPTVGAGAFEKFTDAELIPRAWWSSKEPEQTGLPHKVYEGLDGAALAAVLSSVLEYPNLHTAFSDLKDQTDGQKAFKAVVLVAGFKLDLPPEWYGVRPDSDNRSEPLVSAFMNPRVEWHDGSHFVPSKKSWRDFFCNYVQKLDQTDESLIPSPGQTELIIQKTFGQHLLAYGDILHSTKQQCIYNLLEQMTPRTQHKSW</sequence>
<protein>
    <recommendedName>
        <fullName evidence="1">Serine hydrolase domain-containing protein</fullName>
    </recommendedName>
</protein>
<evidence type="ECO:0000313" key="3">
    <source>
        <dbReference type="Proteomes" id="UP000001072"/>
    </source>
</evidence>
<feature type="domain" description="Serine hydrolase" evidence="1">
    <location>
        <begin position="54"/>
        <end position="144"/>
    </location>
</feature>
<dbReference type="VEuPathDB" id="FungiDB:MELLADRAFT_101314"/>
<dbReference type="InterPro" id="IPR005645">
    <property type="entry name" value="FSH-like_dom"/>
</dbReference>
<name>F4R4B8_MELLP</name>
<dbReference type="OrthoDB" id="2094269at2759"/>
<dbReference type="Gene3D" id="3.40.50.1820">
    <property type="entry name" value="alpha/beta hydrolase"/>
    <property type="match status" value="1"/>
</dbReference>
<dbReference type="eggNOG" id="KOG2551">
    <property type="taxonomic scope" value="Eukaryota"/>
</dbReference>
<dbReference type="KEGG" id="mlr:MELLADRAFT_101314"/>
<proteinExistence type="predicted"/>
<dbReference type="AlphaFoldDB" id="F4R4B8"/>
<dbReference type="Proteomes" id="UP000001072">
    <property type="component" value="Unassembled WGS sequence"/>
</dbReference>
<evidence type="ECO:0000259" key="1">
    <source>
        <dbReference type="Pfam" id="PF03959"/>
    </source>
</evidence>